<protein>
    <submittedName>
        <fullName evidence="2">Uncharacterized protein LOC113466854</fullName>
    </submittedName>
</protein>
<sequence length="190" mass="22154">MTIHTKSKKTKFLDHIQSIVKKLTMAIHTKPKKTQYLNEMKPVMTKSTKEHTEKIYRVSMTQHSMYTETGLIQVAAIVDLMRAIKEGIDLMKPDTIHAKTLTEIEEMKNITEELTEKGILEMENMQAVKKEVKLDMKIVHLMTKSMVLLMEIVEQQIQHTDLLVETNEINMKQTVLMKENMKVRVDLIME</sequence>
<dbReference type="GeneID" id="113466854"/>
<reference evidence="2" key="1">
    <citation type="submission" date="2025-08" db="UniProtKB">
        <authorList>
            <consortium name="RefSeq"/>
        </authorList>
    </citation>
    <scope>IDENTIFICATION</scope>
</reference>
<dbReference type="Proteomes" id="UP000079169">
    <property type="component" value="Unplaced"/>
</dbReference>
<dbReference type="KEGG" id="dci:113466854"/>
<dbReference type="AlphaFoldDB" id="A0A3Q0IQ37"/>
<proteinExistence type="predicted"/>
<name>A0A3Q0IQ37_DIACI</name>
<gene>
    <name evidence="2" type="primary">LOC113466854</name>
</gene>
<dbReference type="RefSeq" id="XP_026678414.1">
    <property type="nucleotide sequence ID" value="XM_026822613.1"/>
</dbReference>
<evidence type="ECO:0000313" key="2">
    <source>
        <dbReference type="RefSeq" id="XP_026678414.1"/>
    </source>
</evidence>
<organism evidence="1 2">
    <name type="scientific">Diaphorina citri</name>
    <name type="common">Asian citrus psyllid</name>
    <dbReference type="NCBI Taxonomy" id="121845"/>
    <lineage>
        <taxon>Eukaryota</taxon>
        <taxon>Metazoa</taxon>
        <taxon>Ecdysozoa</taxon>
        <taxon>Arthropoda</taxon>
        <taxon>Hexapoda</taxon>
        <taxon>Insecta</taxon>
        <taxon>Pterygota</taxon>
        <taxon>Neoptera</taxon>
        <taxon>Paraneoptera</taxon>
        <taxon>Hemiptera</taxon>
        <taxon>Sternorrhyncha</taxon>
        <taxon>Psylloidea</taxon>
        <taxon>Psyllidae</taxon>
        <taxon>Diaphorininae</taxon>
        <taxon>Diaphorina</taxon>
    </lineage>
</organism>
<dbReference type="PaxDb" id="121845-A0A3Q0IQ37"/>
<accession>A0A3Q0IQ37</accession>
<keyword evidence="1" id="KW-1185">Reference proteome</keyword>
<evidence type="ECO:0000313" key="1">
    <source>
        <dbReference type="Proteomes" id="UP000079169"/>
    </source>
</evidence>